<dbReference type="PANTHER" id="PTHR31917">
    <property type="entry name" value="AGENET DOMAIN-CONTAINING PROTEIN-RELATED"/>
    <property type="match status" value="1"/>
</dbReference>
<evidence type="ECO:0000313" key="2">
    <source>
        <dbReference type="EMBL" id="KAL0387328.1"/>
    </source>
</evidence>
<reference evidence="2" key="1">
    <citation type="submission" date="2020-06" db="EMBL/GenBank/DDBJ databases">
        <authorList>
            <person name="Li T."/>
            <person name="Hu X."/>
            <person name="Zhang T."/>
            <person name="Song X."/>
            <person name="Zhang H."/>
            <person name="Dai N."/>
            <person name="Sheng W."/>
            <person name="Hou X."/>
            <person name="Wei L."/>
        </authorList>
    </citation>
    <scope>NUCLEOTIDE SEQUENCE</scope>
    <source>
        <strain evidence="2">G02</strain>
        <tissue evidence="2">Leaf</tissue>
    </source>
</reference>
<name>A0AAW2S4B9_SESRA</name>
<dbReference type="SMART" id="SM00743">
    <property type="entry name" value="Agenet"/>
    <property type="match status" value="4"/>
</dbReference>
<protein>
    <submittedName>
        <fullName evidence="2">Protein AGENET DOMAIN (AGD)-CONTAINING P1</fullName>
    </submittedName>
</protein>
<evidence type="ECO:0000259" key="1">
    <source>
        <dbReference type="SMART" id="SM00743"/>
    </source>
</evidence>
<feature type="domain" description="Agenet" evidence="1">
    <location>
        <begin position="178"/>
        <end position="246"/>
    </location>
</feature>
<reference evidence="2" key="2">
    <citation type="journal article" date="2024" name="Plant">
        <title>Genomic evolution and insights into agronomic trait innovations of Sesamum species.</title>
        <authorList>
            <person name="Miao H."/>
            <person name="Wang L."/>
            <person name="Qu L."/>
            <person name="Liu H."/>
            <person name="Sun Y."/>
            <person name="Le M."/>
            <person name="Wang Q."/>
            <person name="Wei S."/>
            <person name="Zheng Y."/>
            <person name="Lin W."/>
            <person name="Duan Y."/>
            <person name="Cao H."/>
            <person name="Xiong S."/>
            <person name="Wang X."/>
            <person name="Wei L."/>
            <person name="Li C."/>
            <person name="Ma Q."/>
            <person name="Ju M."/>
            <person name="Zhao R."/>
            <person name="Li G."/>
            <person name="Mu C."/>
            <person name="Tian Q."/>
            <person name="Mei H."/>
            <person name="Zhang T."/>
            <person name="Gao T."/>
            <person name="Zhang H."/>
        </authorList>
    </citation>
    <scope>NUCLEOTIDE SEQUENCE</scope>
    <source>
        <strain evidence="2">G02</strain>
    </source>
</reference>
<organism evidence="2">
    <name type="scientific">Sesamum radiatum</name>
    <name type="common">Black benniseed</name>
    <dbReference type="NCBI Taxonomy" id="300843"/>
    <lineage>
        <taxon>Eukaryota</taxon>
        <taxon>Viridiplantae</taxon>
        <taxon>Streptophyta</taxon>
        <taxon>Embryophyta</taxon>
        <taxon>Tracheophyta</taxon>
        <taxon>Spermatophyta</taxon>
        <taxon>Magnoliopsida</taxon>
        <taxon>eudicotyledons</taxon>
        <taxon>Gunneridae</taxon>
        <taxon>Pentapetalae</taxon>
        <taxon>asterids</taxon>
        <taxon>lamiids</taxon>
        <taxon>Lamiales</taxon>
        <taxon>Pedaliaceae</taxon>
        <taxon>Sesamum</taxon>
    </lineage>
</organism>
<sequence>MAASSRDSTSQYFKKGAEVEISSDEEGFRGSWYAGTVVRPPGNVKRGSAKVLVEYKTLTEDEKGTRPLREELQLVQLRPPPPREKRRSFKFSEEVDAYYSDGWWEGIITEVVGEDKYLVFFRGTREQIAFKAAELRLHREWVHGKWVPPLEPAQDVTPEIEKLPPSAEVEAEKEINEHNFSPGEVVEVSSDEEGFEGAWFTATVVKKLKADKYLVEYQTLRNDDDTNFLREEVDTFHIRPCPPDVGLLDRFEVLEEVDALYNDGWWRGVISKVLKNDRYSVYFRNTQEELKFKHSDLRVHQDWVNGKWVIASKVKANDTSTMHLLFNPFFINGMLHDAWRKRHEPSANSENDPGLSLGSTMECTRAPFFGVPGTHG</sequence>
<feature type="domain" description="Agenet" evidence="1">
    <location>
        <begin position="11"/>
        <end position="85"/>
    </location>
</feature>
<gene>
    <name evidence="2" type="ORF">Sradi_2614600</name>
</gene>
<dbReference type="CDD" id="cd20406">
    <property type="entry name" value="Tudor_Agenet_AtDUF_rpt2_4"/>
    <property type="match status" value="2"/>
</dbReference>
<dbReference type="AlphaFoldDB" id="A0AAW2S4B9"/>
<dbReference type="EMBL" id="JACGWJ010000011">
    <property type="protein sequence ID" value="KAL0387328.1"/>
    <property type="molecule type" value="Genomic_DNA"/>
</dbReference>
<dbReference type="Gene3D" id="2.30.30.140">
    <property type="match status" value="1"/>
</dbReference>
<dbReference type="PANTHER" id="PTHR31917:SF147">
    <property type="entry name" value="AGENET DOMAIN-CONTAINING PROTEIN"/>
    <property type="match status" value="1"/>
</dbReference>
<feature type="domain" description="Agenet" evidence="1">
    <location>
        <begin position="249"/>
        <end position="305"/>
    </location>
</feature>
<feature type="domain" description="Agenet" evidence="1">
    <location>
        <begin position="87"/>
        <end position="143"/>
    </location>
</feature>
<proteinExistence type="predicted"/>
<dbReference type="InterPro" id="IPR014002">
    <property type="entry name" value="Agenet_dom_plant"/>
</dbReference>
<dbReference type="Pfam" id="PF05641">
    <property type="entry name" value="Agenet"/>
    <property type="match status" value="4"/>
</dbReference>
<comment type="caution">
    <text evidence="2">The sequence shown here is derived from an EMBL/GenBank/DDBJ whole genome shotgun (WGS) entry which is preliminary data.</text>
</comment>
<dbReference type="InterPro" id="IPR008395">
    <property type="entry name" value="Agenet-like_dom"/>
</dbReference>
<accession>A0AAW2S4B9</accession>
<dbReference type="CDD" id="cd20405">
    <property type="entry name" value="Tudor_Agenet_AtDUF_rpt1_3"/>
    <property type="match status" value="2"/>
</dbReference>